<dbReference type="InterPro" id="IPR011050">
    <property type="entry name" value="Pectin_lyase_fold/virulence"/>
</dbReference>
<feature type="signal peptide" evidence="1">
    <location>
        <begin position="1"/>
        <end position="27"/>
    </location>
</feature>
<dbReference type="Gene3D" id="2.160.20.10">
    <property type="entry name" value="Single-stranded right-handed beta-helix, Pectin lyase-like"/>
    <property type="match status" value="1"/>
</dbReference>
<organism evidence="2 3">
    <name type="scientific">Coprobacter fastidiosus NSB1 = JCM 33896</name>
    <dbReference type="NCBI Taxonomy" id="1349822"/>
    <lineage>
        <taxon>Bacteria</taxon>
        <taxon>Pseudomonadati</taxon>
        <taxon>Bacteroidota</taxon>
        <taxon>Bacteroidia</taxon>
        <taxon>Bacteroidales</taxon>
        <taxon>Barnesiellaceae</taxon>
        <taxon>Coprobacter</taxon>
    </lineage>
</organism>
<accession>A0A495VR05</accession>
<keyword evidence="1" id="KW-0732">Signal</keyword>
<dbReference type="SUPFAM" id="SSF51126">
    <property type="entry name" value="Pectin lyase-like"/>
    <property type="match status" value="2"/>
</dbReference>
<keyword evidence="3" id="KW-1185">Reference proteome</keyword>
<protein>
    <submittedName>
        <fullName evidence="2">Putative secreted protein (Por secretion system target)</fullName>
    </submittedName>
</protein>
<dbReference type="InterPro" id="IPR026444">
    <property type="entry name" value="Secre_tail"/>
</dbReference>
<name>A0A495VR05_9BACT</name>
<evidence type="ECO:0000313" key="2">
    <source>
        <dbReference type="EMBL" id="RKT50893.1"/>
    </source>
</evidence>
<dbReference type="InterPro" id="IPR006626">
    <property type="entry name" value="PbH1"/>
</dbReference>
<dbReference type="Proteomes" id="UP000269493">
    <property type="component" value="Unassembled WGS sequence"/>
</dbReference>
<gene>
    <name evidence="2" type="ORF">BC742_1849</name>
</gene>
<reference evidence="2 3" key="1">
    <citation type="submission" date="2018-10" db="EMBL/GenBank/DDBJ databases">
        <title>Genomic Encyclopedia of Archaeal and Bacterial Type Strains, Phase II (KMG-II): from individual species to whole genera.</title>
        <authorList>
            <person name="Goeker M."/>
        </authorList>
    </citation>
    <scope>NUCLEOTIDE SEQUENCE [LARGE SCALE GENOMIC DNA]</scope>
    <source>
        <strain evidence="2 3">NSB1</strain>
    </source>
</reference>
<dbReference type="AlphaFoldDB" id="A0A495VR05"/>
<evidence type="ECO:0000313" key="3">
    <source>
        <dbReference type="Proteomes" id="UP000269493"/>
    </source>
</evidence>
<comment type="caution">
    <text evidence="2">The sequence shown here is derived from an EMBL/GenBank/DDBJ whole genome shotgun (WGS) entry which is preliminary data.</text>
</comment>
<evidence type="ECO:0000256" key="1">
    <source>
        <dbReference type="SAM" id="SignalP"/>
    </source>
</evidence>
<dbReference type="PANTHER" id="PTHR11319">
    <property type="entry name" value="G PROTEIN-COUPLED RECEPTOR-RELATED"/>
    <property type="match status" value="1"/>
</dbReference>
<dbReference type="GeneID" id="92929652"/>
<sequence>MRNVSTLKRIALAILFAGLFTSSYADAKKYYLSPEGSDDNDGLTEATAKASVSGVITEIYKSPTLAQDTMGHTPVEVYVDGIIDITKEPSKSGGWRDIIGNAGDYATGYPQSLKGPDGVEREYRTWNANGGDMGVLFLDVPMTFIGKDTMTCGFTGSDRSRIFRIDGGLTGGKHTFKNLRFTNGKGASDTGGACYIRSISVDFENCFFTGNKVLTRGNDNSNQGGAMVIIAANINMDNCEFRHNFGGLGGAISWQGGGAVNITNTLFYANNATWVSDDAGGGIWGIPDGYGAANKGGAIGISLSNGKNNKLHVKNCRMVHNGANNSGGAIYFEETGAANNGAETPITFENCVIADNFAMSSWNGNGNADAGKGGGAIYMHNAVPNMQGFFVKFNLVNTTILYNYAQGAGGAILCKYGRSTNELNIINCTITENMSGALDGNGYNDAGIRTLDADGDLSPQAMKKRIWNSIIENNHASIPKQLNDGRPDLYYGDVNFQNSKNKDVVTNLDLRRSWLGRISFGGQYALVGTSADAAIATEEELAKLKEENRWNYSSNGELKAGFSLWDNFDYYIDEGYLFLPSDNEGLTFGEGRLLQPFSQTDGRDLYRKFTDGKCAIGAIEQDSEVYPLAVDKSIVSDSELNIYYADGNIHVNGISESSVVKINIYNMSSQLLSSATKSIEAGAFAQEVPVNLSSGIYAVQVIAGNQVKSILVSVK</sequence>
<dbReference type="SMART" id="SM00710">
    <property type="entry name" value="PbH1"/>
    <property type="match status" value="6"/>
</dbReference>
<dbReference type="InterPro" id="IPR012334">
    <property type="entry name" value="Pectin_lyas_fold"/>
</dbReference>
<dbReference type="PANTHER" id="PTHR11319:SF35">
    <property type="entry name" value="OUTER MEMBRANE PROTEIN PMPC-RELATED"/>
    <property type="match status" value="1"/>
</dbReference>
<dbReference type="NCBIfam" id="TIGR04183">
    <property type="entry name" value="Por_Secre_tail"/>
    <property type="match status" value="1"/>
</dbReference>
<dbReference type="EMBL" id="RBXN01000006">
    <property type="protein sequence ID" value="RKT50893.1"/>
    <property type="molecule type" value="Genomic_DNA"/>
</dbReference>
<proteinExistence type="predicted"/>
<feature type="chain" id="PRO_5019728274" evidence="1">
    <location>
        <begin position="28"/>
        <end position="715"/>
    </location>
</feature>
<dbReference type="RefSeq" id="WP_022601469.1">
    <property type="nucleotide sequence ID" value="NZ_KI440802.1"/>
</dbReference>